<dbReference type="AlphaFoldDB" id="A0AAV5WRT7"/>
<name>A0AAV5WRT7_9BILA</name>
<dbReference type="Proteomes" id="UP001432322">
    <property type="component" value="Unassembled WGS sequence"/>
</dbReference>
<reference evidence="1" key="1">
    <citation type="submission" date="2023-10" db="EMBL/GenBank/DDBJ databases">
        <title>Genome assembly of Pristionchus species.</title>
        <authorList>
            <person name="Yoshida K."/>
            <person name="Sommer R.J."/>
        </authorList>
    </citation>
    <scope>NUCLEOTIDE SEQUENCE</scope>
    <source>
        <strain evidence="1">RS5133</strain>
    </source>
</reference>
<evidence type="ECO:0000313" key="1">
    <source>
        <dbReference type="EMBL" id="GMT34732.1"/>
    </source>
</evidence>
<evidence type="ECO:0000313" key="2">
    <source>
        <dbReference type="Proteomes" id="UP001432322"/>
    </source>
</evidence>
<dbReference type="EMBL" id="BTSY01000006">
    <property type="protein sequence ID" value="GMT34732.1"/>
    <property type="molecule type" value="Genomic_DNA"/>
</dbReference>
<feature type="non-terminal residue" evidence="1">
    <location>
        <position position="218"/>
    </location>
</feature>
<feature type="non-terminal residue" evidence="1">
    <location>
        <position position="1"/>
    </location>
</feature>
<proteinExistence type="predicted"/>
<comment type="caution">
    <text evidence="1">The sequence shown here is derived from an EMBL/GenBank/DDBJ whole genome shotgun (WGS) entry which is preliminary data.</text>
</comment>
<sequence length="218" mass="24979">YLDDNNKYVKVEEIKCNKGMYKLKLEGGNTVDIKEEVDIRCAADAEYFCDYDPKWPSDKQKLTRIKPDLSTNTAASIECPDEFPYFVMKGRLPVHKKDAEKIKCLNHYGKTKWTYNGTLLTENGPEVHCIKDLDCNVMNKLTRDNLKGTFLDNKNQPTCQSGGQKKVSEGTYDAKDVNHYKNLISVECDPSDGKYYYKQSGSSQKHQVNSKTTFFSCY</sequence>
<protein>
    <submittedName>
        <fullName evidence="1">Uncharacterized protein</fullName>
    </submittedName>
</protein>
<accession>A0AAV5WRT7</accession>
<keyword evidence="2" id="KW-1185">Reference proteome</keyword>
<gene>
    <name evidence="1" type="ORF">PFISCL1PPCAC_26029</name>
</gene>
<organism evidence="1 2">
    <name type="scientific">Pristionchus fissidentatus</name>
    <dbReference type="NCBI Taxonomy" id="1538716"/>
    <lineage>
        <taxon>Eukaryota</taxon>
        <taxon>Metazoa</taxon>
        <taxon>Ecdysozoa</taxon>
        <taxon>Nematoda</taxon>
        <taxon>Chromadorea</taxon>
        <taxon>Rhabditida</taxon>
        <taxon>Rhabditina</taxon>
        <taxon>Diplogasteromorpha</taxon>
        <taxon>Diplogasteroidea</taxon>
        <taxon>Neodiplogasteridae</taxon>
        <taxon>Pristionchus</taxon>
    </lineage>
</organism>